<dbReference type="InterPro" id="IPR055362">
    <property type="entry name" value="PTHB1_pf_dom"/>
</dbReference>
<name>A0A0R3RK48_9BILA</name>
<dbReference type="GO" id="GO:0034464">
    <property type="term" value="C:BBSome"/>
    <property type="evidence" value="ECO:0007669"/>
    <property type="project" value="InterPro"/>
</dbReference>
<protein>
    <submittedName>
        <fullName evidence="4">Protein PTHB1</fullName>
    </submittedName>
</protein>
<organism evidence="3 4">
    <name type="scientific">Elaeophora elaphi</name>
    <dbReference type="NCBI Taxonomy" id="1147741"/>
    <lineage>
        <taxon>Eukaryota</taxon>
        <taxon>Metazoa</taxon>
        <taxon>Ecdysozoa</taxon>
        <taxon>Nematoda</taxon>
        <taxon>Chromadorea</taxon>
        <taxon>Rhabditida</taxon>
        <taxon>Spirurina</taxon>
        <taxon>Spiruromorpha</taxon>
        <taxon>Filarioidea</taxon>
        <taxon>Onchocercidae</taxon>
        <taxon>Elaeophora</taxon>
    </lineage>
</organism>
<dbReference type="STRING" id="1147741.A0A0R3RK48"/>
<dbReference type="InterPro" id="IPR026511">
    <property type="entry name" value="PTHB1"/>
</dbReference>
<feature type="domain" description="PTHB1 platform" evidence="2">
    <location>
        <begin position="486"/>
        <end position="587"/>
    </location>
</feature>
<evidence type="ECO:0000313" key="4">
    <source>
        <dbReference type="WBParaSite" id="EEL_0000185701-mRNA-1"/>
    </source>
</evidence>
<feature type="domain" description="PTHB1 N-terminal" evidence="1">
    <location>
        <begin position="1"/>
        <end position="338"/>
    </location>
</feature>
<sequence>MSVFHVHEWLALELINANVCAVGELIEKRDQLVVGSVTGRIWIIDPGRASDTKQQLLSCLLEEDLPGAVLDIAIANFICGLEQNLIAILSPQKLIIYRLISDGEVYQLSTVYEHTISTIAYNMCIGTFGRATAAQICVQDMTCSLMVFEAENQLFHRSINLATALHPGPIIYTSHSDSIIIATSSAVLISYRYSVLATASSGKSGKKITANWTFSLGDYPLNLEVIDTALVQPSIIILCKRTLFCLTHGGTLRFTYRLQCVATSLLVYDSTHDAYVKLCIATASRMLLFFKDTILVWAAQLLQDAIQVRLCTFSSVYRSMLVILSNSRISVSYLGTEPSLFRLPAPQTRFIDFQQRHKEFIELEALIHKKPLESVEGTTPKNSLTLNCSYDGLDSRSRAEKSSEEVPSLTLNIELLSDVRLLDIKLLCSAAFHIEHKCTSFPAIDGSQKLSTGVYVLNQPVYDLRCKFYAFSSQFGDVIGKELKMPLNLMCHTVSTQRNNTQRNAQYKVTIESTLPALDISQLFPEFEAESNTAIGFQPYLSKMVILIYSSQKYKRYRIQAESLNFIYLFVDELIGRIQEKQPEAKLNCTLPLDQILHEIHVYAEVENFKFHQKL</sequence>
<proteinExistence type="predicted"/>
<dbReference type="GO" id="GO:0016020">
    <property type="term" value="C:membrane"/>
    <property type="evidence" value="ECO:0007669"/>
    <property type="project" value="TreeGrafter"/>
</dbReference>
<evidence type="ECO:0000259" key="1">
    <source>
        <dbReference type="Pfam" id="PF14727"/>
    </source>
</evidence>
<dbReference type="PANTHER" id="PTHR20991:SF0">
    <property type="entry name" value="PROTEIN PTHB1"/>
    <property type="match status" value="1"/>
</dbReference>
<accession>A0A0R3RK48</accession>
<evidence type="ECO:0000313" key="3">
    <source>
        <dbReference type="Proteomes" id="UP000050640"/>
    </source>
</evidence>
<dbReference type="PANTHER" id="PTHR20991">
    <property type="entry name" value="PARATHYROID HORMONE-RESPONSIVE B1 GENE"/>
    <property type="match status" value="1"/>
</dbReference>
<keyword evidence="3" id="KW-1185">Reference proteome</keyword>
<dbReference type="WBParaSite" id="EEL_0000185701-mRNA-1">
    <property type="protein sequence ID" value="EEL_0000185701-mRNA-1"/>
    <property type="gene ID" value="EEL_0000185701"/>
</dbReference>
<dbReference type="AlphaFoldDB" id="A0A0R3RK48"/>
<dbReference type="InterPro" id="IPR028073">
    <property type="entry name" value="PHTB1_N_dom"/>
</dbReference>
<evidence type="ECO:0000259" key="2">
    <source>
        <dbReference type="Pfam" id="PF23337"/>
    </source>
</evidence>
<dbReference type="Pfam" id="PF23337">
    <property type="entry name" value="PTHB1_pf"/>
    <property type="match status" value="1"/>
</dbReference>
<dbReference type="Proteomes" id="UP000050640">
    <property type="component" value="Unplaced"/>
</dbReference>
<dbReference type="GO" id="GO:0060271">
    <property type="term" value="P:cilium assembly"/>
    <property type="evidence" value="ECO:0007669"/>
    <property type="project" value="TreeGrafter"/>
</dbReference>
<dbReference type="Pfam" id="PF14727">
    <property type="entry name" value="PHTB1_N"/>
    <property type="match status" value="1"/>
</dbReference>
<reference evidence="4" key="1">
    <citation type="submission" date="2017-02" db="UniProtKB">
        <authorList>
            <consortium name="WormBaseParasite"/>
        </authorList>
    </citation>
    <scope>IDENTIFICATION</scope>
</reference>